<dbReference type="STRING" id="34061.B0189_10985"/>
<reference evidence="3" key="1">
    <citation type="submission" date="2017-01" db="EMBL/GenBank/DDBJ databases">
        <authorList>
            <person name="Varghese N."/>
            <person name="Submissions S."/>
        </authorList>
    </citation>
    <scope>NUCLEOTIDE SEQUENCE [LARGE SCALE GENOMIC DNA]</scope>
    <source>
        <strain evidence="3">DSM 21768</strain>
    </source>
</reference>
<feature type="domain" description="Tip attachment protein J central straight fiber" evidence="1">
    <location>
        <begin position="139"/>
        <end position="270"/>
    </location>
</feature>
<dbReference type="InterPro" id="IPR015406">
    <property type="entry name" value="GpJ_CSF"/>
</dbReference>
<proteinExistence type="predicted"/>
<dbReference type="Proteomes" id="UP000187495">
    <property type="component" value="Unassembled WGS sequence"/>
</dbReference>
<dbReference type="Pfam" id="PF09327">
    <property type="entry name" value="Phage_Tail_Tip"/>
    <property type="match status" value="1"/>
</dbReference>
<sequence length="287" mass="30639">MTARGAITWQAKSFSVAQYDWSSVNNLTISADVKCNNLQRNGDLYRITVEIKAIMSNDAVWWIHATLNAPIASYSGRISKTYNFTDLKIKNVEFANILINNVSSNNDIVISKPKLEVGTIATDWTPAPEDVDSANQAALEQISQVKATADGLSAQHTIKVQTGGIVSGIGLMSSNGVSAFAVRADQFYIAPPTGTSKGVLPFTVQTMPRTVNGVSVPAGTYIDNACIANGSIDIAKINKASIQSLSALSANIGTLTTSDSRGTFTYTGSKIELRDPQGRLLMEMGLL</sequence>
<dbReference type="AlphaFoldDB" id="A0A1N7GBD2"/>
<name>A0A1N7GBD2_9GAMM</name>
<gene>
    <name evidence="2" type="ORF">SAMN02745664_1315</name>
</gene>
<protein>
    <recommendedName>
        <fullName evidence="1">Tip attachment protein J central straight fiber domain-containing protein</fullName>
    </recommendedName>
</protein>
<evidence type="ECO:0000313" key="3">
    <source>
        <dbReference type="Proteomes" id="UP000187495"/>
    </source>
</evidence>
<organism evidence="2 3">
    <name type="scientific">Moraxella cuniculi DSM 21768</name>
    <dbReference type="NCBI Taxonomy" id="1122245"/>
    <lineage>
        <taxon>Bacteria</taxon>
        <taxon>Pseudomonadati</taxon>
        <taxon>Pseudomonadota</taxon>
        <taxon>Gammaproteobacteria</taxon>
        <taxon>Moraxellales</taxon>
        <taxon>Moraxellaceae</taxon>
        <taxon>Moraxella</taxon>
    </lineage>
</organism>
<evidence type="ECO:0000313" key="2">
    <source>
        <dbReference type="EMBL" id="SIS09877.1"/>
    </source>
</evidence>
<accession>A0A1N7GBD2</accession>
<evidence type="ECO:0000259" key="1">
    <source>
        <dbReference type="Pfam" id="PF09327"/>
    </source>
</evidence>
<dbReference type="RefSeq" id="WP_076556247.1">
    <property type="nucleotide sequence ID" value="NZ_FTNU01000031.1"/>
</dbReference>
<keyword evidence="3" id="KW-1185">Reference proteome</keyword>
<dbReference type="EMBL" id="FTNU01000031">
    <property type="protein sequence ID" value="SIS09877.1"/>
    <property type="molecule type" value="Genomic_DNA"/>
</dbReference>